<name>F8NUQ6_SERL9</name>
<dbReference type="SMART" id="SM00220">
    <property type="entry name" value="S_TKc"/>
    <property type="match status" value="1"/>
</dbReference>
<dbReference type="Proteomes" id="UP000008064">
    <property type="component" value="Unassembled WGS sequence"/>
</dbReference>
<dbReference type="KEGG" id="sla:SERLADRAFT_466729"/>
<dbReference type="GeneID" id="18819114"/>
<dbReference type="InterPro" id="IPR000719">
    <property type="entry name" value="Prot_kinase_dom"/>
</dbReference>
<dbReference type="SUPFAM" id="SSF56112">
    <property type="entry name" value="Protein kinase-like (PK-like)"/>
    <property type="match status" value="1"/>
</dbReference>
<reference evidence="2" key="1">
    <citation type="submission" date="2011-04" db="EMBL/GenBank/DDBJ databases">
        <title>Evolution of plant cell wall degrading machinery underlies the functional diversity of forest fungi.</title>
        <authorList>
            <consortium name="US DOE Joint Genome Institute (JGI-PGF)"/>
            <person name="Eastwood D.C."/>
            <person name="Floudas D."/>
            <person name="Binder M."/>
            <person name="Majcherczyk A."/>
            <person name="Schneider P."/>
            <person name="Aerts A."/>
            <person name="Asiegbu F.O."/>
            <person name="Baker S.E."/>
            <person name="Barry K."/>
            <person name="Bendiksby M."/>
            <person name="Blumentritt M."/>
            <person name="Coutinho P.M."/>
            <person name="Cullen D."/>
            <person name="Cullen D."/>
            <person name="Gathman A."/>
            <person name="Goodell B."/>
            <person name="Henrissat B."/>
            <person name="Ihrmark K."/>
            <person name="Kauserud H."/>
            <person name="Kohler A."/>
            <person name="LaButti K."/>
            <person name="Lapidus A."/>
            <person name="Lavin J.L."/>
            <person name="Lee Y.-H."/>
            <person name="Lindquist E."/>
            <person name="Lilly W."/>
            <person name="Lucas S."/>
            <person name="Morin E."/>
            <person name="Murat C."/>
            <person name="Oguiza J.A."/>
            <person name="Park J."/>
            <person name="Pisabarro A.G."/>
            <person name="Riley R."/>
            <person name="Rosling A."/>
            <person name="Salamov A."/>
            <person name="Schmidt O."/>
            <person name="Schmutz J."/>
            <person name="Skrede I."/>
            <person name="Stenlid J."/>
            <person name="Wiebenga A."/>
            <person name="Xie X."/>
            <person name="Kues U."/>
            <person name="Hibbett D.S."/>
            <person name="Hoffmeister D."/>
            <person name="Hogberg N."/>
            <person name="Martin F."/>
            <person name="Grigoriev I.V."/>
            <person name="Watkinson S.C."/>
        </authorList>
    </citation>
    <scope>NUCLEOTIDE SEQUENCE</scope>
    <source>
        <strain evidence="2">S7.9</strain>
    </source>
</reference>
<dbReference type="InterPro" id="IPR011009">
    <property type="entry name" value="Kinase-like_dom_sf"/>
</dbReference>
<dbReference type="GO" id="GO:0004672">
    <property type="term" value="F:protein kinase activity"/>
    <property type="evidence" value="ECO:0007669"/>
    <property type="project" value="InterPro"/>
</dbReference>
<accession>F8NUQ6</accession>
<dbReference type="PROSITE" id="PS50011">
    <property type="entry name" value="PROTEIN_KINASE_DOM"/>
    <property type="match status" value="1"/>
</dbReference>
<dbReference type="OrthoDB" id="5987198at2759"/>
<dbReference type="EMBL" id="GL945433">
    <property type="protein sequence ID" value="EGO25914.1"/>
    <property type="molecule type" value="Genomic_DNA"/>
</dbReference>
<feature type="domain" description="Protein kinase" evidence="1">
    <location>
        <begin position="82"/>
        <end position="389"/>
    </location>
</feature>
<dbReference type="AlphaFoldDB" id="F8NUQ6"/>
<evidence type="ECO:0000313" key="2">
    <source>
        <dbReference type="EMBL" id="EGO25914.1"/>
    </source>
</evidence>
<organism>
    <name type="scientific">Serpula lacrymans var. lacrymans (strain S7.9)</name>
    <name type="common">Dry rot fungus</name>
    <dbReference type="NCBI Taxonomy" id="578457"/>
    <lineage>
        <taxon>Eukaryota</taxon>
        <taxon>Fungi</taxon>
        <taxon>Dikarya</taxon>
        <taxon>Basidiomycota</taxon>
        <taxon>Agaricomycotina</taxon>
        <taxon>Agaricomycetes</taxon>
        <taxon>Agaricomycetidae</taxon>
        <taxon>Boletales</taxon>
        <taxon>Coniophorineae</taxon>
        <taxon>Serpulaceae</taxon>
        <taxon>Serpula</taxon>
    </lineage>
</organism>
<dbReference type="RefSeq" id="XP_007318036.1">
    <property type="nucleotide sequence ID" value="XM_007317974.1"/>
</dbReference>
<protein>
    <recommendedName>
        <fullName evidence="1">Protein kinase domain-containing protein</fullName>
    </recommendedName>
</protein>
<dbReference type="GO" id="GO:0005524">
    <property type="term" value="F:ATP binding"/>
    <property type="evidence" value="ECO:0007669"/>
    <property type="project" value="InterPro"/>
</dbReference>
<evidence type="ECO:0000259" key="1">
    <source>
        <dbReference type="PROSITE" id="PS50011"/>
    </source>
</evidence>
<sequence>MLSRRRKRQAEREASLAQTQAIIEKRALQVFGSPLQTTPETVVKTELWWCQHYQWLKDIGYLLRSRYAPGWVPSWQGNNKYWAECEDSQVPTLTHVMDATRMVDGLAVTLKLMRKSRHPYEIEIGRLFSTEPLASDPANHCVPIHDVLDVPDNDDQAILVMPLLRPFNDPRFDTCGEVLDFFRQLFVGLRFIHQQHVAHRDCMDLNIMMDATQFIDPFHPQKRNMRRDFKGRARYVTRTQRPPRYIFIDFGISRRYEADNVAPLEEPIWGGDKTVPEFQKSHEPRNPFQTDVYYLGNMIRNEFLLTKNGFEFMETLVKDMVQDDPAKRPTMDEVVGRFDHILQNISSWKLRSRVIDQEDGNITGLYRGVTHWTRRISYIVRRVSAIPTP</sequence>
<gene>
    <name evidence="2" type="ORF">SERLADRAFT_466729</name>
</gene>
<proteinExistence type="predicted"/>
<dbReference type="HOGENOM" id="CLU_044121_2_1_1"/>
<dbReference type="Gene3D" id="1.10.510.10">
    <property type="entry name" value="Transferase(Phosphotransferase) domain 1"/>
    <property type="match status" value="1"/>
</dbReference>